<organism evidence="5 6">
    <name type="scientific">Undibacterium terreum</name>
    <dbReference type="NCBI Taxonomy" id="1224302"/>
    <lineage>
        <taxon>Bacteria</taxon>
        <taxon>Pseudomonadati</taxon>
        <taxon>Pseudomonadota</taxon>
        <taxon>Betaproteobacteria</taxon>
        <taxon>Burkholderiales</taxon>
        <taxon>Oxalobacteraceae</taxon>
        <taxon>Undibacterium</taxon>
    </lineage>
</organism>
<dbReference type="Gene3D" id="3.30.2290.10">
    <property type="entry name" value="PmbA/TldD superfamily"/>
    <property type="match status" value="1"/>
</dbReference>
<gene>
    <name evidence="5" type="ORF">GCM10011396_01800</name>
</gene>
<dbReference type="NCBIfam" id="NF008268">
    <property type="entry name" value="PRK11040.1"/>
    <property type="match status" value="1"/>
</dbReference>
<dbReference type="AlphaFoldDB" id="A0A916U3E1"/>
<comment type="caution">
    <text evidence="5">The sequence shown here is derived from an EMBL/GenBank/DDBJ whole genome shotgun (WGS) entry which is preliminary data.</text>
</comment>
<reference evidence="5" key="2">
    <citation type="submission" date="2020-09" db="EMBL/GenBank/DDBJ databases">
        <authorList>
            <person name="Sun Q."/>
            <person name="Zhou Y."/>
        </authorList>
    </citation>
    <scope>NUCLEOTIDE SEQUENCE</scope>
    <source>
        <strain evidence="5">CGMCC 1.10998</strain>
    </source>
</reference>
<keyword evidence="6" id="KW-1185">Reference proteome</keyword>
<name>A0A916U3E1_9BURK</name>
<dbReference type="Pfam" id="PF01523">
    <property type="entry name" value="PmbA_TldD_1st"/>
    <property type="match status" value="1"/>
</dbReference>
<dbReference type="InterPro" id="IPR045569">
    <property type="entry name" value="Metalloprtase-TldD/E_C"/>
</dbReference>
<dbReference type="InterPro" id="IPR036059">
    <property type="entry name" value="TldD/PmbA_sf"/>
</dbReference>
<evidence type="ECO:0000259" key="2">
    <source>
        <dbReference type="Pfam" id="PF01523"/>
    </source>
</evidence>
<dbReference type="EMBL" id="BMED01000001">
    <property type="protein sequence ID" value="GGC58566.1"/>
    <property type="molecule type" value="Genomic_DNA"/>
</dbReference>
<dbReference type="Pfam" id="PF19290">
    <property type="entry name" value="PmbA_TldD_2nd"/>
    <property type="match status" value="1"/>
</dbReference>
<dbReference type="InterPro" id="IPR045570">
    <property type="entry name" value="Metalloprtase-TldD/E_cen_dom"/>
</dbReference>
<dbReference type="InterPro" id="IPR047657">
    <property type="entry name" value="PmbA"/>
</dbReference>
<comment type="similarity">
    <text evidence="1">Belongs to the peptidase U62 family.</text>
</comment>
<dbReference type="RefSeq" id="WP_188564118.1">
    <property type="nucleotide sequence ID" value="NZ_BMED01000001.1"/>
</dbReference>
<reference evidence="5" key="1">
    <citation type="journal article" date="2014" name="Int. J. Syst. Evol. Microbiol.">
        <title>Complete genome sequence of Corynebacterium casei LMG S-19264T (=DSM 44701T), isolated from a smear-ripened cheese.</title>
        <authorList>
            <consortium name="US DOE Joint Genome Institute (JGI-PGF)"/>
            <person name="Walter F."/>
            <person name="Albersmeier A."/>
            <person name="Kalinowski J."/>
            <person name="Ruckert C."/>
        </authorList>
    </citation>
    <scope>NUCLEOTIDE SEQUENCE</scope>
    <source>
        <strain evidence="5">CGMCC 1.10998</strain>
    </source>
</reference>
<evidence type="ECO:0000313" key="6">
    <source>
        <dbReference type="Proteomes" id="UP000637423"/>
    </source>
</evidence>
<dbReference type="Pfam" id="PF19289">
    <property type="entry name" value="PmbA_TldD_3rd"/>
    <property type="match status" value="1"/>
</dbReference>
<dbReference type="GO" id="GO:0008237">
    <property type="term" value="F:metallopeptidase activity"/>
    <property type="evidence" value="ECO:0007669"/>
    <property type="project" value="InterPro"/>
</dbReference>
<dbReference type="InterPro" id="IPR035068">
    <property type="entry name" value="TldD/PmbA_N"/>
</dbReference>
<dbReference type="GO" id="GO:0005829">
    <property type="term" value="C:cytosol"/>
    <property type="evidence" value="ECO:0007669"/>
    <property type="project" value="TreeGrafter"/>
</dbReference>
<accession>A0A916U3E1</accession>
<dbReference type="Proteomes" id="UP000637423">
    <property type="component" value="Unassembled WGS sequence"/>
</dbReference>
<protein>
    <submittedName>
        <fullName evidence="5">Microcin-processing peptidase</fullName>
    </submittedName>
</protein>
<feature type="domain" description="Metalloprotease TldD/E central" evidence="4">
    <location>
        <begin position="124"/>
        <end position="230"/>
    </location>
</feature>
<dbReference type="GO" id="GO:0006508">
    <property type="term" value="P:proteolysis"/>
    <property type="evidence" value="ECO:0007669"/>
    <property type="project" value="InterPro"/>
</dbReference>
<evidence type="ECO:0000259" key="3">
    <source>
        <dbReference type="Pfam" id="PF19289"/>
    </source>
</evidence>
<dbReference type="InterPro" id="IPR002510">
    <property type="entry name" value="Metalloprtase-TldD/E_N"/>
</dbReference>
<dbReference type="PANTHER" id="PTHR43421:SF1">
    <property type="entry name" value="METALLOPROTEASE PMBA"/>
    <property type="match status" value="1"/>
</dbReference>
<feature type="domain" description="Metalloprotease TldD/E N-terminal" evidence="2">
    <location>
        <begin position="33"/>
        <end position="96"/>
    </location>
</feature>
<evidence type="ECO:0000256" key="1">
    <source>
        <dbReference type="ARBA" id="ARBA00005836"/>
    </source>
</evidence>
<proteinExistence type="inferred from homology"/>
<evidence type="ECO:0000259" key="4">
    <source>
        <dbReference type="Pfam" id="PF19290"/>
    </source>
</evidence>
<evidence type="ECO:0000313" key="5">
    <source>
        <dbReference type="EMBL" id="GGC58566.1"/>
    </source>
</evidence>
<dbReference type="PANTHER" id="PTHR43421">
    <property type="entry name" value="METALLOPROTEASE PMBA"/>
    <property type="match status" value="1"/>
</dbReference>
<feature type="domain" description="Metalloprotease TldD/E C-terminal" evidence="3">
    <location>
        <begin position="237"/>
        <end position="449"/>
    </location>
</feature>
<dbReference type="SUPFAM" id="SSF111283">
    <property type="entry name" value="Putative modulator of DNA gyrase, PmbA/TldD"/>
    <property type="match status" value="1"/>
</dbReference>
<sequence length="450" mass="48534">MSQPVFTHTQDQLKQIAQDVLRFAREKGASDAAVEVSEGGGLSVSVRKGKVETIEQNKDKGIGVTVYIGQKRGNASTSDFSQQSLQATVEAAYNIARFTAEDDCAGLPEAELLEMHPQDLKLCYPWLISAEEAIQIATRTEAAAFSVDKRITNSEGAGVHVQQSHFVSANSRGFIGGYPFSRHTISVAPIAGKGSRMQRDDWYSSVRNAKNLAKPEEIGVYAAQRALARLNARKLDTRKCPVLFEAPLAAGLLGAFVQAVSGGALYRKSSFLLDSLGSQIFPSHIQVLEDPHVVGAVGSSPFDDEGVQTRKRSVVENGMLQGYFLSCYSARKLGMQTTGNAGGSHNLAMTSSLTKRSDNFKAMLKKLDTGLLVTELMGQGTNYVTGDYSRGASGFWVEKGEIQYPVEEITIAGNMKEMFQQIVAIGADTLIRGTKETGSILIENMTIAGS</sequence>